<dbReference type="InterPro" id="IPR024892">
    <property type="entry name" value="ArAT"/>
</dbReference>
<comment type="caution">
    <text evidence="5">The sequence shown here is derived from an EMBL/GenBank/DDBJ whole genome shotgun (WGS) entry which is preliminary data.</text>
</comment>
<evidence type="ECO:0000256" key="3">
    <source>
        <dbReference type="ARBA" id="ARBA00022898"/>
    </source>
</evidence>
<keyword evidence="6" id="KW-1185">Reference proteome</keyword>
<dbReference type="InterPro" id="IPR015424">
    <property type="entry name" value="PyrdxlP-dep_Trfase"/>
</dbReference>
<name>A0A5C4UZ94_9ACTN</name>
<evidence type="ECO:0000256" key="2">
    <source>
        <dbReference type="ARBA" id="ARBA00022679"/>
    </source>
</evidence>
<dbReference type="InterPro" id="IPR015421">
    <property type="entry name" value="PyrdxlP-dep_Trfase_major"/>
</dbReference>
<accession>A0A5C4UZ94</accession>
<proteinExistence type="predicted"/>
<dbReference type="OrthoDB" id="9809616at2"/>
<dbReference type="CDD" id="cd00609">
    <property type="entry name" value="AAT_like"/>
    <property type="match status" value="1"/>
</dbReference>
<dbReference type="GO" id="GO:0008483">
    <property type="term" value="F:transaminase activity"/>
    <property type="evidence" value="ECO:0007669"/>
    <property type="project" value="UniProtKB-KW"/>
</dbReference>
<evidence type="ECO:0000313" key="5">
    <source>
        <dbReference type="EMBL" id="TNM28715.1"/>
    </source>
</evidence>
<dbReference type="Proteomes" id="UP000311713">
    <property type="component" value="Unassembled WGS sequence"/>
</dbReference>
<keyword evidence="2 5" id="KW-0808">Transferase</keyword>
<dbReference type="InterPro" id="IPR015422">
    <property type="entry name" value="PyrdxlP-dep_Trfase_small"/>
</dbReference>
<dbReference type="EMBL" id="VDGT01000012">
    <property type="protein sequence ID" value="TNM28715.1"/>
    <property type="molecule type" value="Genomic_DNA"/>
</dbReference>
<evidence type="ECO:0000259" key="4">
    <source>
        <dbReference type="Pfam" id="PF00155"/>
    </source>
</evidence>
<dbReference type="InterPro" id="IPR050106">
    <property type="entry name" value="HistidinolP_aminotransfase"/>
</dbReference>
<dbReference type="Pfam" id="PF00155">
    <property type="entry name" value="Aminotran_1_2"/>
    <property type="match status" value="1"/>
</dbReference>
<dbReference type="Gene3D" id="3.40.640.10">
    <property type="entry name" value="Type I PLP-dependent aspartate aminotransferase-like (Major domain)"/>
    <property type="match status" value="1"/>
</dbReference>
<keyword evidence="3" id="KW-0663">Pyridoxal phosphate</keyword>
<reference evidence="5 6" key="1">
    <citation type="submission" date="2019-06" db="EMBL/GenBank/DDBJ databases">
        <title>Draft genome of Streptomyces sedi sp. JCM16909.</title>
        <authorList>
            <person name="Klykleung N."/>
            <person name="Tanasupawat S."/>
            <person name="Kudo T."/>
            <person name="Yuki M."/>
            <person name="Ohkuma M."/>
        </authorList>
    </citation>
    <scope>NUCLEOTIDE SEQUENCE [LARGE SCALE GENOMIC DNA]</scope>
    <source>
        <strain evidence="5 6">JCM 16909</strain>
    </source>
</reference>
<dbReference type="RefSeq" id="WP_139646122.1">
    <property type="nucleotide sequence ID" value="NZ_BAAAZS010000099.1"/>
</dbReference>
<dbReference type="AlphaFoldDB" id="A0A5C4UZ94"/>
<sequence>MPSPPPTVREHFLTLPAYVAGEPASLAVTHKLSSNENPEPPLPAVGAALAEAAGRINRYPDLGNSALVDALARRLPAPRERLFVSPGATPLLDQLVRLTTAPDEEVVTGWPSFEGYPLAIRANGARPVTVPLRRAALDLPAMAAAITPRTRLVFVCSPNNPTGTTVTHDQLAAFLERVPERVHVVLDEAYVEYVDDPAAPRSVELVAQHPRLTVVRTFSKAHGLAGLRVGYALTHPTMVDALTRLRPAFGVTALAEAAAVVSLRAERELADRVARARCERDRLVAGLRAAGWPVPPSQANFVWLPPGPRTRELAARLRANGLTTRLLGEDGLRISLGTPGINDLVLHTATEDVPAGPVRGGTPV</sequence>
<keyword evidence="1 5" id="KW-0032">Aminotransferase</keyword>
<dbReference type="SUPFAM" id="SSF53383">
    <property type="entry name" value="PLP-dependent transferases"/>
    <property type="match status" value="1"/>
</dbReference>
<feature type="domain" description="Aminotransferase class I/classII large" evidence="4">
    <location>
        <begin position="31"/>
        <end position="323"/>
    </location>
</feature>
<evidence type="ECO:0000313" key="6">
    <source>
        <dbReference type="Proteomes" id="UP000311713"/>
    </source>
</evidence>
<organism evidence="5 6">
    <name type="scientific">Streptomyces sedi</name>
    <dbReference type="NCBI Taxonomy" id="555059"/>
    <lineage>
        <taxon>Bacteria</taxon>
        <taxon>Bacillati</taxon>
        <taxon>Actinomycetota</taxon>
        <taxon>Actinomycetes</taxon>
        <taxon>Kitasatosporales</taxon>
        <taxon>Streptomycetaceae</taxon>
        <taxon>Streptomyces</taxon>
    </lineage>
</organism>
<dbReference type="Gene3D" id="3.90.1150.10">
    <property type="entry name" value="Aspartate Aminotransferase, domain 1"/>
    <property type="match status" value="1"/>
</dbReference>
<evidence type="ECO:0000256" key="1">
    <source>
        <dbReference type="ARBA" id="ARBA00022576"/>
    </source>
</evidence>
<dbReference type="NCBIfam" id="NF002878">
    <property type="entry name" value="PRK03321.1"/>
    <property type="match status" value="1"/>
</dbReference>
<gene>
    <name evidence="5" type="ORF">FH715_16870</name>
</gene>
<dbReference type="GO" id="GO:0030170">
    <property type="term" value="F:pyridoxal phosphate binding"/>
    <property type="evidence" value="ECO:0007669"/>
    <property type="project" value="InterPro"/>
</dbReference>
<dbReference type="PANTHER" id="PTHR43643:SF3">
    <property type="entry name" value="HISTIDINOL-PHOSPHATE AMINOTRANSFERASE"/>
    <property type="match status" value="1"/>
</dbReference>
<dbReference type="PANTHER" id="PTHR43643">
    <property type="entry name" value="HISTIDINOL-PHOSPHATE AMINOTRANSFERASE 2"/>
    <property type="match status" value="1"/>
</dbReference>
<dbReference type="InterPro" id="IPR004839">
    <property type="entry name" value="Aminotransferase_I/II_large"/>
</dbReference>
<protein>
    <submittedName>
        <fullName evidence="5">Aminotransferase class I/II-fold pyridoxal phosphate-dependent enzyme</fullName>
    </submittedName>
</protein>